<dbReference type="InterPro" id="IPR000031">
    <property type="entry name" value="PurE_dom"/>
</dbReference>
<dbReference type="EMBL" id="CP011801">
    <property type="protein sequence ID" value="ALA59382.1"/>
    <property type="molecule type" value="Genomic_DNA"/>
</dbReference>
<dbReference type="GO" id="GO:0006189">
    <property type="term" value="P:'de novo' IMP biosynthetic process"/>
    <property type="evidence" value="ECO:0007669"/>
    <property type="project" value="InterPro"/>
</dbReference>
<dbReference type="PANTHER" id="PTHR43064">
    <property type="entry name" value="PHOSPHORIBOSYLAMINOIMIDAZOLE CARBOXYLASE-RELATED"/>
    <property type="match status" value="1"/>
</dbReference>
<accession>A0A0K2GFK5</accession>
<evidence type="ECO:0000313" key="2">
    <source>
        <dbReference type="EMBL" id="ALA59382.1"/>
    </source>
</evidence>
<dbReference type="AlphaFoldDB" id="A0A0K2GFK5"/>
<dbReference type="PATRIC" id="fig|42253.5.peg.2941"/>
<dbReference type="InterPro" id="IPR039476">
    <property type="entry name" value="P2CMN_synthase_LarB"/>
</dbReference>
<feature type="domain" description="PurE" evidence="1">
    <location>
        <begin position="120"/>
        <end position="252"/>
    </location>
</feature>
<dbReference type="PANTHER" id="PTHR43064:SF1">
    <property type="entry name" value="SLL1489 PROTEIN"/>
    <property type="match status" value="1"/>
</dbReference>
<dbReference type="Gene3D" id="3.40.50.1970">
    <property type="match status" value="1"/>
</dbReference>
<dbReference type="STRING" id="42253.NITMOv2_2977"/>
<protein>
    <recommendedName>
        <fullName evidence="1">PurE domain-containing protein</fullName>
    </recommendedName>
</protein>
<dbReference type="NCBIfam" id="NF033503">
    <property type="entry name" value="LarB"/>
    <property type="match status" value="1"/>
</dbReference>
<dbReference type="RefSeq" id="WP_053380403.1">
    <property type="nucleotide sequence ID" value="NZ_CP011801.1"/>
</dbReference>
<evidence type="ECO:0000313" key="3">
    <source>
        <dbReference type="Proteomes" id="UP000069205"/>
    </source>
</evidence>
<name>A0A0K2GFK5_NITMO</name>
<keyword evidence="3" id="KW-1185">Reference proteome</keyword>
<evidence type="ECO:0000259" key="1">
    <source>
        <dbReference type="SMART" id="SM01001"/>
    </source>
</evidence>
<dbReference type="SUPFAM" id="SSF52255">
    <property type="entry name" value="N5-CAIR mutase (phosphoribosylaminoimidazole carboxylase, PurE)"/>
    <property type="match status" value="1"/>
</dbReference>
<proteinExistence type="predicted"/>
<dbReference type="Pfam" id="PF00731">
    <property type="entry name" value="AIRC"/>
    <property type="match status" value="1"/>
</dbReference>
<dbReference type="SMART" id="SM01001">
    <property type="entry name" value="AIRC"/>
    <property type="match status" value="1"/>
</dbReference>
<dbReference type="OrthoDB" id="9782511at2"/>
<gene>
    <name evidence="2" type="ORF">NITMOv2_2977</name>
</gene>
<dbReference type="GO" id="GO:0016787">
    <property type="term" value="F:hydrolase activity"/>
    <property type="evidence" value="ECO:0007669"/>
    <property type="project" value="InterPro"/>
</dbReference>
<sequence length="252" mass="26752">MDVLRLRQLLEGVQTGRVSLDEALRELTDLPFADLGYAMVDHHRALRQGTPEVIFGLGKTPEQIVGIAQELARTGQNVLITRLDPEKAVAVTQALSLLRYHELARTATWEQAPIEPLGKLPVALVCAGTADIPVAEECAETLRLLGIRIERLYDVGVAGIHRLLNRRELFNHVSLAIVVAGMEGALPSVVGGLVAIPVIAVPTSVGYGAAFGGVTALACMLTSCASGVTVCNINNGFGAAFAAARILRMTRS</sequence>
<reference evidence="2 3" key="1">
    <citation type="journal article" date="2015" name="Proc. Natl. Acad. Sci. U.S.A.">
        <title>Expanded metabolic versatility of ubiquitous nitrite-oxidizing bacteria from the genus Nitrospira.</title>
        <authorList>
            <person name="Koch H."/>
            <person name="Lucker S."/>
            <person name="Albertsen M."/>
            <person name="Kitzinger K."/>
            <person name="Herbold C."/>
            <person name="Spieck E."/>
            <person name="Nielsen P.H."/>
            <person name="Wagner M."/>
            <person name="Daims H."/>
        </authorList>
    </citation>
    <scope>NUCLEOTIDE SEQUENCE [LARGE SCALE GENOMIC DNA]</scope>
    <source>
        <strain evidence="2 3">NSP M-1</strain>
    </source>
</reference>
<organism evidence="2 3">
    <name type="scientific">Nitrospira moscoviensis</name>
    <dbReference type="NCBI Taxonomy" id="42253"/>
    <lineage>
        <taxon>Bacteria</taxon>
        <taxon>Pseudomonadati</taxon>
        <taxon>Nitrospirota</taxon>
        <taxon>Nitrospiria</taxon>
        <taxon>Nitrospirales</taxon>
        <taxon>Nitrospiraceae</taxon>
        <taxon>Nitrospira</taxon>
    </lineage>
</organism>
<dbReference type="KEGG" id="nmv:NITMOv2_2977"/>
<dbReference type="Proteomes" id="UP000069205">
    <property type="component" value="Chromosome"/>
</dbReference>